<dbReference type="Pfam" id="PF08022">
    <property type="entry name" value="FAD_binding_8"/>
    <property type="match status" value="1"/>
</dbReference>
<evidence type="ECO:0000256" key="14">
    <source>
        <dbReference type="ARBA" id="ARBA00022982"/>
    </source>
</evidence>
<dbReference type="GO" id="GO:0006879">
    <property type="term" value="P:intracellular iron ion homeostasis"/>
    <property type="evidence" value="ECO:0007669"/>
    <property type="project" value="TreeGrafter"/>
</dbReference>
<dbReference type="GO" id="GO:0046872">
    <property type="term" value="F:metal ion binding"/>
    <property type="evidence" value="ECO:0007669"/>
    <property type="project" value="UniProtKB-KW"/>
</dbReference>
<evidence type="ECO:0000256" key="12">
    <source>
        <dbReference type="ARBA" id="ARBA00022827"/>
    </source>
</evidence>
<comment type="subcellular location">
    <subcellularLocation>
        <location evidence="2">Cell membrane</location>
        <topology evidence="2">Multi-pass membrane protein</topology>
    </subcellularLocation>
</comment>
<keyword evidence="14" id="KW-0249">Electron transport</keyword>
<evidence type="ECO:0000256" key="20">
    <source>
        <dbReference type="ARBA" id="ARBA00023180"/>
    </source>
</evidence>
<feature type="transmembrane region" description="Helical" evidence="23">
    <location>
        <begin position="269"/>
        <end position="290"/>
    </location>
</feature>
<keyword evidence="5" id="KW-0813">Transport</keyword>
<keyword evidence="20" id="KW-0325">Glycoprotein</keyword>
<evidence type="ECO:0000313" key="26">
    <source>
        <dbReference type="EMBL" id="QID82184.1"/>
    </source>
</evidence>
<organism evidence="26 27">
    <name type="scientific">Saccharomyces pastorianus</name>
    <name type="common">Lager yeast</name>
    <name type="synonym">Saccharomyces cerevisiae x Saccharomyces eubayanus</name>
    <dbReference type="NCBI Taxonomy" id="27292"/>
    <lineage>
        <taxon>Eukaryota</taxon>
        <taxon>Fungi</taxon>
        <taxon>Dikarya</taxon>
        <taxon>Ascomycota</taxon>
        <taxon>Saccharomycotina</taxon>
        <taxon>Saccharomycetes</taxon>
        <taxon>Saccharomycetales</taxon>
        <taxon>Saccharomycetaceae</taxon>
        <taxon>Saccharomyces</taxon>
    </lineage>
</organism>
<evidence type="ECO:0000256" key="22">
    <source>
        <dbReference type="SAM" id="MobiDB-lite"/>
    </source>
</evidence>
<dbReference type="GO" id="GO:0006826">
    <property type="term" value="P:iron ion transport"/>
    <property type="evidence" value="ECO:0007669"/>
    <property type="project" value="UniProtKB-ARBA"/>
</dbReference>
<evidence type="ECO:0000256" key="15">
    <source>
        <dbReference type="ARBA" id="ARBA00022989"/>
    </source>
</evidence>
<keyword evidence="19 23" id="KW-0472">Membrane</keyword>
<evidence type="ECO:0000256" key="10">
    <source>
        <dbReference type="ARBA" id="ARBA00022723"/>
    </source>
</evidence>
<accession>A0A6C1E0Z1</accession>
<keyword evidence="12" id="KW-0274">FAD</keyword>
<keyword evidence="16" id="KW-0560">Oxidoreductase</keyword>
<dbReference type="GO" id="GO:0015677">
    <property type="term" value="P:copper ion import"/>
    <property type="evidence" value="ECO:0007669"/>
    <property type="project" value="TreeGrafter"/>
</dbReference>
<keyword evidence="18" id="KW-0406">Ion transport</keyword>
<dbReference type="AlphaFoldDB" id="A0A6C1E0Z1"/>
<evidence type="ECO:0000256" key="24">
    <source>
        <dbReference type="SAM" id="SignalP"/>
    </source>
</evidence>
<dbReference type="SUPFAM" id="SSF52343">
    <property type="entry name" value="Ferredoxin reductase-like, C-terminal NADP-linked domain"/>
    <property type="match status" value="1"/>
</dbReference>
<evidence type="ECO:0000256" key="23">
    <source>
        <dbReference type="SAM" id="Phobius"/>
    </source>
</evidence>
<evidence type="ECO:0000256" key="6">
    <source>
        <dbReference type="ARBA" id="ARBA00022475"/>
    </source>
</evidence>
<evidence type="ECO:0000256" key="19">
    <source>
        <dbReference type="ARBA" id="ARBA00023136"/>
    </source>
</evidence>
<feature type="signal peptide" evidence="24">
    <location>
        <begin position="1"/>
        <end position="18"/>
    </location>
</feature>
<dbReference type="GO" id="GO:0052851">
    <property type="term" value="F:ferric-chelate reductase (NADPH) activity"/>
    <property type="evidence" value="ECO:0007669"/>
    <property type="project" value="UniProtKB-EC"/>
</dbReference>
<keyword evidence="11 24" id="KW-0732">Signal</keyword>
<evidence type="ECO:0000256" key="11">
    <source>
        <dbReference type="ARBA" id="ARBA00022729"/>
    </source>
</evidence>
<keyword evidence="6" id="KW-1003">Cell membrane</keyword>
<dbReference type="InterPro" id="IPR013121">
    <property type="entry name" value="Fe_red_NAD-bd_6"/>
</dbReference>
<evidence type="ECO:0000256" key="1">
    <source>
        <dbReference type="ARBA" id="ARBA00001974"/>
    </source>
</evidence>
<dbReference type="OrthoDB" id="4494341at2759"/>
<feature type="transmembrane region" description="Helical" evidence="23">
    <location>
        <begin position="157"/>
        <end position="180"/>
    </location>
</feature>
<dbReference type="PANTHER" id="PTHR32361:SF9">
    <property type="entry name" value="FERRIC REDUCTASE TRANSMEMBRANE COMPONENT 3-RELATED"/>
    <property type="match status" value="1"/>
</dbReference>
<evidence type="ECO:0000256" key="13">
    <source>
        <dbReference type="ARBA" id="ARBA00022857"/>
    </source>
</evidence>
<evidence type="ECO:0000256" key="3">
    <source>
        <dbReference type="ARBA" id="ARBA00006278"/>
    </source>
</evidence>
<dbReference type="CDD" id="cd06186">
    <property type="entry name" value="NOX_Duox_like_FAD_NADP"/>
    <property type="match status" value="1"/>
</dbReference>
<evidence type="ECO:0000313" key="27">
    <source>
        <dbReference type="Proteomes" id="UP000501346"/>
    </source>
</evidence>
<evidence type="ECO:0000256" key="17">
    <source>
        <dbReference type="ARBA" id="ARBA00023004"/>
    </source>
</evidence>
<evidence type="ECO:0000256" key="21">
    <source>
        <dbReference type="ARBA" id="ARBA00048483"/>
    </source>
</evidence>
<feature type="transmembrane region" description="Helical" evidence="23">
    <location>
        <begin position="397"/>
        <end position="416"/>
    </location>
</feature>
<dbReference type="EMBL" id="CP048995">
    <property type="protein sequence ID" value="QID82184.1"/>
    <property type="molecule type" value="Genomic_DNA"/>
</dbReference>
<feature type="transmembrane region" description="Helical" evidence="23">
    <location>
        <begin position="344"/>
        <end position="367"/>
    </location>
</feature>
<protein>
    <recommendedName>
        <fullName evidence="4">ferric-chelate reductase (NADPH)</fullName>
        <ecNumber evidence="4">1.16.1.9</ecNumber>
    </recommendedName>
</protein>
<feature type="domain" description="FAD-binding FR-type" evidence="25">
    <location>
        <begin position="408"/>
        <end position="527"/>
    </location>
</feature>
<dbReference type="InterPro" id="IPR017938">
    <property type="entry name" value="Riboflavin_synthase-like_b-brl"/>
</dbReference>
<dbReference type="Proteomes" id="UP000501346">
    <property type="component" value="Chromosome ScXIV"/>
</dbReference>
<keyword evidence="17" id="KW-0408">Iron</keyword>
<dbReference type="PANTHER" id="PTHR32361">
    <property type="entry name" value="FERRIC/CUPRIC REDUCTASE TRANSMEMBRANE COMPONENT"/>
    <property type="match status" value="1"/>
</dbReference>
<evidence type="ECO:0000256" key="5">
    <source>
        <dbReference type="ARBA" id="ARBA00022448"/>
    </source>
</evidence>
<feature type="transmembrane region" description="Helical" evidence="23">
    <location>
        <begin position="374"/>
        <end position="391"/>
    </location>
</feature>
<reference evidence="26 27" key="1">
    <citation type="journal article" date="2019" name="BMC Genomics">
        <title>Chromosome level assembly and comparative genome analysis confirm lager-brewing yeasts originated from a single hybridization.</title>
        <authorList>
            <person name="Salazar A.N."/>
            <person name="Gorter de Vries A.R."/>
            <person name="van den Broek M."/>
            <person name="Brouwers N."/>
            <person name="de la Torre Cortes P."/>
            <person name="Kuijpers N.G.A."/>
            <person name="Daran J.G."/>
            <person name="Abeel T."/>
        </authorList>
    </citation>
    <scope>NUCLEOTIDE SEQUENCE [LARGE SCALE GENOMIC DNA]</scope>
    <source>
        <strain evidence="26 27">CBS 1483</strain>
    </source>
</reference>
<comment type="catalytic activity">
    <reaction evidence="21">
        <text>2 a Fe(II)-siderophore + NADP(+) + H(+) = 2 a Fe(III)-siderophore + NADPH</text>
        <dbReference type="Rhea" id="RHEA:28795"/>
        <dbReference type="Rhea" id="RHEA-COMP:11342"/>
        <dbReference type="Rhea" id="RHEA-COMP:11344"/>
        <dbReference type="ChEBI" id="CHEBI:15378"/>
        <dbReference type="ChEBI" id="CHEBI:29033"/>
        <dbReference type="ChEBI" id="CHEBI:29034"/>
        <dbReference type="ChEBI" id="CHEBI:57783"/>
        <dbReference type="ChEBI" id="CHEBI:58349"/>
        <dbReference type="EC" id="1.16.1.9"/>
    </reaction>
</comment>
<comment type="similarity">
    <text evidence="3">Belongs to the ferric reductase (FRE) family.</text>
</comment>
<evidence type="ECO:0000256" key="9">
    <source>
        <dbReference type="ARBA" id="ARBA00022692"/>
    </source>
</evidence>
<evidence type="ECO:0000256" key="18">
    <source>
        <dbReference type="ARBA" id="ARBA00023065"/>
    </source>
</evidence>
<keyword evidence="9 23" id="KW-0812">Transmembrane</keyword>
<evidence type="ECO:0000256" key="4">
    <source>
        <dbReference type="ARBA" id="ARBA00012668"/>
    </source>
</evidence>
<dbReference type="InterPro" id="IPR051410">
    <property type="entry name" value="Ferric/Cupric_Reductase"/>
</dbReference>
<dbReference type="SUPFAM" id="SSF63380">
    <property type="entry name" value="Riboflavin synthase domain-like"/>
    <property type="match status" value="1"/>
</dbReference>
<comment type="cofactor">
    <cofactor evidence="1">
        <name>FAD</name>
        <dbReference type="ChEBI" id="CHEBI:57692"/>
    </cofactor>
</comment>
<evidence type="ECO:0000259" key="25">
    <source>
        <dbReference type="PROSITE" id="PS51384"/>
    </source>
</evidence>
<feature type="transmembrane region" description="Helical" evidence="23">
    <location>
        <begin position="229"/>
        <end position="249"/>
    </location>
</feature>
<dbReference type="Pfam" id="PF01794">
    <property type="entry name" value="Ferric_reduct"/>
    <property type="match status" value="1"/>
</dbReference>
<feature type="compositionally biased region" description="Polar residues" evidence="22">
    <location>
        <begin position="625"/>
        <end position="643"/>
    </location>
</feature>
<feature type="chain" id="PRO_5025573426" description="ferric-chelate reductase (NADPH)" evidence="24">
    <location>
        <begin position="19"/>
        <end position="719"/>
    </location>
</feature>
<dbReference type="InterPro" id="IPR013130">
    <property type="entry name" value="Fe3_Rdtase_TM_dom"/>
</dbReference>
<dbReference type="FunFam" id="3.40.50.80:FF:000035">
    <property type="entry name" value="FRE4p Ferric reductase"/>
    <property type="match status" value="1"/>
</dbReference>
<dbReference type="SFLD" id="SFLDG01168">
    <property type="entry name" value="Ferric_reductase_subgroup_(FRE"/>
    <property type="match status" value="1"/>
</dbReference>
<dbReference type="InterPro" id="IPR017927">
    <property type="entry name" value="FAD-bd_FR_type"/>
</dbReference>
<dbReference type="SFLD" id="SFLDS00052">
    <property type="entry name" value="Ferric_Reductase_Domain"/>
    <property type="match status" value="1"/>
</dbReference>
<name>A0A6C1E0Z1_SACPS</name>
<evidence type="ECO:0000256" key="7">
    <source>
        <dbReference type="ARBA" id="ARBA00022617"/>
    </source>
</evidence>
<keyword evidence="7" id="KW-0349">Heme</keyword>
<evidence type="ECO:0000256" key="2">
    <source>
        <dbReference type="ARBA" id="ARBA00004651"/>
    </source>
</evidence>
<dbReference type="InterPro" id="IPR013112">
    <property type="entry name" value="FAD-bd_8"/>
</dbReference>
<keyword evidence="27" id="KW-1185">Reference proteome</keyword>
<keyword evidence="15 23" id="KW-1133">Transmembrane helix</keyword>
<dbReference type="EC" id="1.16.1.9" evidence="4"/>
<evidence type="ECO:0000256" key="16">
    <source>
        <dbReference type="ARBA" id="ARBA00023002"/>
    </source>
</evidence>
<evidence type="ECO:0000256" key="8">
    <source>
        <dbReference type="ARBA" id="ARBA00022630"/>
    </source>
</evidence>
<dbReference type="GO" id="GO:0005886">
    <property type="term" value="C:plasma membrane"/>
    <property type="evidence" value="ECO:0007669"/>
    <property type="project" value="UniProtKB-SubCell"/>
</dbReference>
<feature type="transmembrane region" description="Helical" evidence="23">
    <location>
        <begin position="311"/>
        <end position="332"/>
    </location>
</feature>
<dbReference type="InterPro" id="IPR039261">
    <property type="entry name" value="FNR_nucleotide-bd"/>
</dbReference>
<feature type="compositionally biased region" description="Polar residues" evidence="22">
    <location>
        <begin position="606"/>
        <end position="618"/>
    </location>
</feature>
<feature type="region of interest" description="Disordered" evidence="22">
    <location>
        <begin position="606"/>
        <end position="643"/>
    </location>
</feature>
<sequence length="719" mass="82111">MLLVHIISFLLFFQLSAAKAPPSKTSLINTHERRSIYSCYVGLRKETWGFNGSAICRYEPAIQSMLYCLYEDTHEKGYSNKTLEKGFEEMRQFCYTPKFLNMTDAEFYTSLDNGTYYIQDQPKAGINITYPIRLNTTLRKAYYDAYYGYYYNHDIPYYFGGIICAYFVGVMLLAGLIRFLNYTPIKKIMFQQKLVNYVRGYTTLPTLYEKHAEPFSYLKVITGYLPTRFETLVILGYLILHTIFMAYKYQYDPYHIIFAAHRAEVAHFVAYRSGILSFAHLPLIVLFAGRNNFLQLISGLKHTSFIVFHKWLGRMMFLDAIIHAAGFTNYYLYYKKWNTVRLRVYWKFGIAATCLAGMLIFFSIAAFRRHYYETFMALHIVFAALFLYTCWEHVTNFSGIEWIYAAIAIWGVYRIVRITRIALLGFPKADLQLVGSDLVRVTVKKPKKFWKAKPGQYVFVSFLRPLCFWQSHPFTVMDSCVNDRELVIFLKAKKGVTKLVRNFVERKGGKASMRLAIEGPYGSKSTAHRFDNVLLLAGGSGLPGPISHALELGKTTAASGKNFVQLVIAVRGLDMLNACKKELMALKGLNVQVHIYNSKQELASTEKISSNEVKNGETTAEKAPSSLSNSEKAPSESENTELPLSLNDTSISDLEFATFHVGRPNVEEILNESVNHSGSLAVVCCGPPIFVDTARNQTAKAVIRNPSRMIEYLEEYQAW</sequence>
<proteinExistence type="inferred from homology"/>
<dbReference type="Pfam" id="PF08030">
    <property type="entry name" value="NAD_binding_6"/>
    <property type="match status" value="1"/>
</dbReference>
<dbReference type="PROSITE" id="PS51384">
    <property type="entry name" value="FAD_FR"/>
    <property type="match status" value="1"/>
</dbReference>
<keyword evidence="10" id="KW-0479">Metal-binding</keyword>
<keyword evidence="13" id="KW-0521">NADP</keyword>
<keyword evidence="8" id="KW-0285">Flavoprotein</keyword>
<gene>
    <name evidence="26" type="primary">FRE4_2</name>
    <name evidence="26" type="ORF">GRS66_004594</name>
</gene>
<dbReference type="Gene3D" id="3.40.50.80">
    <property type="entry name" value="Nucleotide-binding domain of ferredoxin-NADP reductase (FNR) module"/>
    <property type="match status" value="1"/>
</dbReference>